<feature type="transmembrane region" description="Helical" evidence="1">
    <location>
        <begin position="57"/>
        <end position="80"/>
    </location>
</feature>
<sequence>MSYVSRAEVEKMVGQNIIALRKDGTVVQGKLVRVNGEELEIKPLDGSKAQTKAILPLALFDILAISTLPFAGFGGFGFGFPGFFW</sequence>
<keyword evidence="1" id="KW-0472">Membrane</keyword>
<evidence type="ECO:0000313" key="3">
    <source>
        <dbReference type="Proteomes" id="UP000309673"/>
    </source>
</evidence>
<name>A0A4U0F916_9BACL</name>
<dbReference type="AlphaFoldDB" id="A0A4U0F916"/>
<organism evidence="2 3">
    <name type="scientific">Cohnella pontilimi</name>
    <dbReference type="NCBI Taxonomy" id="2564100"/>
    <lineage>
        <taxon>Bacteria</taxon>
        <taxon>Bacillati</taxon>
        <taxon>Bacillota</taxon>
        <taxon>Bacilli</taxon>
        <taxon>Bacillales</taxon>
        <taxon>Paenibacillaceae</taxon>
        <taxon>Cohnella</taxon>
    </lineage>
</organism>
<evidence type="ECO:0000256" key="1">
    <source>
        <dbReference type="SAM" id="Phobius"/>
    </source>
</evidence>
<reference evidence="2 3" key="1">
    <citation type="submission" date="2019-04" db="EMBL/GenBank/DDBJ databases">
        <title>Cohnella sp. nov., isolated from soil.</title>
        <authorList>
            <person name="Kim W."/>
        </authorList>
    </citation>
    <scope>NUCLEOTIDE SEQUENCE [LARGE SCALE GENOMIC DNA]</scope>
    <source>
        <strain evidence="2 3">CAU 1483</strain>
    </source>
</reference>
<dbReference type="RefSeq" id="WP_136778596.1">
    <property type="nucleotide sequence ID" value="NZ_SUPK01000007.1"/>
</dbReference>
<dbReference type="Proteomes" id="UP000309673">
    <property type="component" value="Unassembled WGS sequence"/>
</dbReference>
<comment type="caution">
    <text evidence="2">The sequence shown here is derived from an EMBL/GenBank/DDBJ whole genome shotgun (WGS) entry which is preliminary data.</text>
</comment>
<accession>A0A4U0F916</accession>
<keyword evidence="1" id="KW-1133">Transmembrane helix</keyword>
<proteinExistence type="predicted"/>
<evidence type="ECO:0008006" key="4">
    <source>
        <dbReference type="Google" id="ProtNLM"/>
    </source>
</evidence>
<dbReference type="EMBL" id="SUPK01000007">
    <property type="protein sequence ID" value="TJY40968.1"/>
    <property type="molecule type" value="Genomic_DNA"/>
</dbReference>
<protein>
    <recommendedName>
        <fullName evidence="4">50S ribosomal protein L33</fullName>
    </recommendedName>
</protein>
<evidence type="ECO:0000313" key="2">
    <source>
        <dbReference type="EMBL" id="TJY40968.1"/>
    </source>
</evidence>
<dbReference type="OrthoDB" id="2663988at2"/>
<keyword evidence="3" id="KW-1185">Reference proteome</keyword>
<gene>
    <name evidence="2" type="ORF">E5161_14730</name>
</gene>
<keyword evidence="1" id="KW-0812">Transmembrane</keyword>